<protein>
    <submittedName>
        <fullName evidence="1">Uncharacterized protein</fullName>
    </submittedName>
</protein>
<proteinExistence type="predicted"/>
<accession>A0A0K2UMB1</accession>
<evidence type="ECO:0000313" key="1">
    <source>
        <dbReference type="EMBL" id="CDW39399.1"/>
    </source>
</evidence>
<dbReference type="EMBL" id="HACA01022038">
    <property type="protein sequence ID" value="CDW39399.1"/>
    <property type="molecule type" value="Transcribed_RNA"/>
</dbReference>
<sequence>MHLHLSKLIFRQMFQMVLRRNVHCPKSKLGDLFFVQIYCGKNVLGQLSSHKFFSIKYGFRSLFISIVCLF</sequence>
<dbReference type="AlphaFoldDB" id="A0A0K2UMB1"/>
<reference evidence="1" key="1">
    <citation type="submission" date="2014-05" db="EMBL/GenBank/DDBJ databases">
        <authorList>
            <person name="Chronopoulou M."/>
        </authorList>
    </citation>
    <scope>NUCLEOTIDE SEQUENCE</scope>
    <source>
        <tissue evidence="1">Whole organism</tissue>
    </source>
</reference>
<organism evidence="1">
    <name type="scientific">Lepeophtheirus salmonis</name>
    <name type="common">Salmon louse</name>
    <name type="synonym">Caligus salmonis</name>
    <dbReference type="NCBI Taxonomy" id="72036"/>
    <lineage>
        <taxon>Eukaryota</taxon>
        <taxon>Metazoa</taxon>
        <taxon>Ecdysozoa</taxon>
        <taxon>Arthropoda</taxon>
        <taxon>Crustacea</taxon>
        <taxon>Multicrustacea</taxon>
        <taxon>Hexanauplia</taxon>
        <taxon>Copepoda</taxon>
        <taxon>Siphonostomatoida</taxon>
        <taxon>Caligidae</taxon>
        <taxon>Lepeophtheirus</taxon>
    </lineage>
</organism>
<name>A0A0K2UMB1_LEPSM</name>